<evidence type="ECO:0000313" key="3">
    <source>
        <dbReference type="Proteomes" id="UP001210925"/>
    </source>
</evidence>
<dbReference type="Proteomes" id="UP001210925">
    <property type="component" value="Unassembled WGS sequence"/>
</dbReference>
<evidence type="ECO:0000256" key="1">
    <source>
        <dbReference type="SAM" id="Coils"/>
    </source>
</evidence>
<dbReference type="Gene3D" id="1.20.58.1520">
    <property type="match status" value="1"/>
</dbReference>
<gene>
    <name evidence="2" type="primary">CCDC87</name>
    <name evidence="2" type="ORF">HK103_004939</name>
</gene>
<proteinExistence type="predicted"/>
<comment type="caution">
    <text evidence="2">The sequence shown here is derived from an EMBL/GenBank/DDBJ whole genome shotgun (WGS) entry which is preliminary data.</text>
</comment>
<dbReference type="EMBL" id="JADGKB010000042">
    <property type="protein sequence ID" value="KAJ3257111.1"/>
    <property type="molecule type" value="Genomic_DNA"/>
</dbReference>
<protein>
    <submittedName>
        <fullName evidence="2">Coiled-coil domain-containing protein 87</fullName>
    </submittedName>
</protein>
<name>A0AAD5UGK1_9FUNG</name>
<dbReference type="AlphaFoldDB" id="A0AAD5UGK1"/>
<dbReference type="PANTHER" id="PTHR16078:SF1">
    <property type="entry name" value="COILED-COIL DOMAIN-CONTAINING PROTEIN 87"/>
    <property type="match status" value="1"/>
</dbReference>
<accession>A0AAD5UGK1</accession>
<sequence length="904" mass="105468">MLQSEVRKSDKIKPAQPKKRLLRSLFPTWEMEQYPKKLLQAIEHAERHDSIRKQLHTSLLANIDELAKTRPRLRYGRLGLDQLPISDLAKVEEHEFVKERKLPAALLSTESEKDIVLHPSIRESMTQLISEIESVTWLSDYEKKGITHIFILNIANRFDVIDKLIFPQLSVDENRNMAIKIFEEIRIIKNDVLAIMFRLKKRMSKAGIFDEDLNSERLISKMYNTDIIGRAELSLKRGNRRYGFILGADDLYHDLEMLIKPQPKLQVDNVIVEYNNKIRQEELGKLQDESAKEAAARLLRRQLVMTPVEETQNVSPEQKEHMLEIASDLTRLINAPTNDNDEASSVIWSNDKQDPHEITAKDILKYEEHQIPSFASCIAEDPILLAHQELSTITSKILPRYLKNRSMNVKFDFNALLNTTKNIELKDQEEINSRAEEIIGQKNKKVRKFKSRVSDRTPKDYIVISENDKSDINSISREALGNSASLDLLGRLVANVDANLSRFKEVEELYTEIMKSVDKNKVERDDEQEHVYACPAAPAEHKIEDYFGISRTLCIRPYRPMAVKREDSAKIPTSANVMLRLHRRNLHADQFRRNRNLAMRKTISSKFNYKYNFGGYIPSNMYKKSKKHNVVTVDGFDEFVASVYSDFIPMLVYQDKRERERQQELEEQEKILSMNLEEERLEKQKEQERLERIEKIFNPQKNHWNAEVLDYIAGFTNPQPEPKKYIRADGRIENMQDDNIEEFQAKPEMDTNESQKELESLWVTLQMPIDQKLDMAIKYGSHKYAKLDNAIKLWKQASELIIEREKLLEEIEAFEMASSDPARFFAKGQMEARFKEAEHREKLLRPLHTLDAKIKDIASVIKNELSETVTFKGAPYVEKMKRDYADILRKCKKYRASLKQEAGL</sequence>
<reference evidence="2" key="1">
    <citation type="submission" date="2020-05" db="EMBL/GenBank/DDBJ databases">
        <title>Phylogenomic resolution of chytrid fungi.</title>
        <authorList>
            <person name="Stajich J.E."/>
            <person name="Amses K."/>
            <person name="Simmons R."/>
            <person name="Seto K."/>
            <person name="Myers J."/>
            <person name="Bonds A."/>
            <person name="Quandt C.A."/>
            <person name="Barry K."/>
            <person name="Liu P."/>
            <person name="Grigoriev I."/>
            <person name="Longcore J.E."/>
            <person name="James T.Y."/>
        </authorList>
    </citation>
    <scope>NUCLEOTIDE SEQUENCE</scope>
    <source>
        <strain evidence="2">PLAUS21</strain>
    </source>
</reference>
<evidence type="ECO:0000313" key="2">
    <source>
        <dbReference type="EMBL" id="KAJ3257111.1"/>
    </source>
</evidence>
<organism evidence="2 3">
    <name type="scientific">Boothiomyces macroporosus</name>
    <dbReference type="NCBI Taxonomy" id="261099"/>
    <lineage>
        <taxon>Eukaryota</taxon>
        <taxon>Fungi</taxon>
        <taxon>Fungi incertae sedis</taxon>
        <taxon>Chytridiomycota</taxon>
        <taxon>Chytridiomycota incertae sedis</taxon>
        <taxon>Chytridiomycetes</taxon>
        <taxon>Rhizophydiales</taxon>
        <taxon>Terramycetaceae</taxon>
        <taxon>Boothiomyces</taxon>
    </lineage>
</organism>
<dbReference type="InterPro" id="IPR037383">
    <property type="entry name" value="CCDC87"/>
</dbReference>
<keyword evidence="3" id="KW-1185">Reference proteome</keyword>
<feature type="coiled-coil region" evidence="1">
    <location>
        <begin position="662"/>
        <end position="696"/>
    </location>
</feature>
<dbReference type="PANTHER" id="PTHR16078">
    <property type="entry name" value="COILED-COIL DOMAIN-CONTAINING PROTEIN 87"/>
    <property type="match status" value="1"/>
</dbReference>
<keyword evidence="1" id="KW-0175">Coiled coil</keyword>